<sequence>MACPSLPRPPNVCIDEQIIPLSESAVPQDPTSTDKFWKVTPLLQAVRSRCLEPEVLEQSSIDEQM</sequence>
<dbReference type="Proteomes" id="UP000805193">
    <property type="component" value="Unassembled WGS sequence"/>
</dbReference>
<evidence type="ECO:0000313" key="1">
    <source>
        <dbReference type="EMBL" id="KAG0434677.1"/>
    </source>
</evidence>
<evidence type="ECO:0000313" key="2">
    <source>
        <dbReference type="Proteomes" id="UP000805193"/>
    </source>
</evidence>
<comment type="caution">
    <text evidence="1">The sequence shown here is derived from an EMBL/GenBank/DDBJ whole genome shotgun (WGS) entry which is preliminary data.</text>
</comment>
<protein>
    <submittedName>
        <fullName evidence="1">Uncharacterized protein</fullName>
    </submittedName>
</protein>
<gene>
    <name evidence="1" type="ORF">HPB47_018947</name>
</gene>
<keyword evidence="2" id="KW-1185">Reference proteome</keyword>
<feature type="non-terminal residue" evidence="1">
    <location>
        <position position="65"/>
    </location>
</feature>
<accession>A0AC60QKC0</accession>
<reference evidence="1 2" key="1">
    <citation type="journal article" date="2020" name="Cell">
        <title>Large-Scale Comparative Analyses of Tick Genomes Elucidate Their Genetic Diversity and Vector Capacities.</title>
        <authorList>
            <consortium name="Tick Genome and Microbiome Consortium (TIGMIC)"/>
            <person name="Jia N."/>
            <person name="Wang J."/>
            <person name="Shi W."/>
            <person name="Du L."/>
            <person name="Sun Y."/>
            <person name="Zhan W."/>
            <person name="Jiang J.F."/>
            <person name="Wang Q."/>
            <person name="Zhang B."/>
            <person name="Ji P."/>
            <person name="Bell-Sakyi L."/>
            <person name="Cui X.M."/>
            <person name="Yuan T.T."/>
            <person name="Jiang B.G."/>
            <person name="Yang W.F."/>
            <person name="Lam T.T."/>
            <person name="Chang Q.C."/>
            <person name="Ding S.J."/>
            <person name="Wang X.J."/>
            <person name="Zhu J.G."/>
            <person name="Ruan X.D."/>
            <person name="Zhao L."/>
            <person name="Wei J.T."/>
            <person name="Ye R.Z."/>
            <person name="Que T.C."/>
            <person name="Du C.H."/>
            <person name="Zhou Y.H."/>
            <person name="Cheng J.X."/>
            <person name="Dai P.F."/>
            <person name="Guo W.B."/>
            <person name="Han X.H."/>
            <person name="Huang E.J."/>
            <person name="Li L.F."/>
            <person name="Wei W."/>
            <person name="Gao Y.C."/>
            <person name="Liu J.Z."/>
            <person name="Shao H.Z."/>
            <person name="Wang X."/>
            <person name="Wang C.C."/>
            <person name="Yang T.C."/>
            <person name="Huo Q.B."/>
            <person name="Li W."/>
            <person name="Chen H.Y."/>
            <person name="Chen S.E."/>
            <person name="Zhou L.G."/>
            <person name="Ni X.B."/>
            <person name="Tian J.H."/>
            <person name="Sheng Y."/>
            <person name="Liu T."/>
            <person name="Pan Y.S."/>
            <person name="Xia L.Y."/>
            <person name="Li J."/>
            <person name="Zhao F."/>
            <person name="Cao W.C."/>
        </authorList>
    </citation>
    <scope>NUCLEOTIDE SEQUENCE [LARGE SCALE GENOMIC DNA]</scope>
    <source>
        <strain evidence="1">Iper-2018</strain>
    </source>
</reference>
<name>A0AC60QKC0_IXOPE</name>
<proteinExistence type="predicted"/>
<organism evidence="1 2">
    <name type="scientific">Ixodes persulcatus</name>
    <name type="common">Taiga tick</name>
    <dbReference type="NCBI Taxonomy" id="34615"/>
    <lineage>
        <taxon>Eukaryota</taxon>
        <taxon>Metazoa</taxon>
        <taxon>Ecdysozoa</taxon>
        <taxon>Arthropoda</taxon>
        <taxon>Chelicerata</taxon>
        <taxon>Arachnida</taxon>
        <taxon>Acari</taxon>
        <taxon>Parasitiformes</taxon>
        <taxon>Ixodida</taxon>
        <taxon>Ixodoidea</taxon>
        <taxon>Ixodidae</taxon>
        <taxon>Ixodinae</taxon>
        <taxon>Ixodes</taxon>
    </lineage>
</organism>
<dbReference type="EMBL" id="JABSTQ010008286">
    <property type="protein sequence ID" value="KAG0434677.1"/>
    <property type="molecule type" value="Genomic_DNA"/>
</dbReference>